<sequence>MSRFRRASLPPEVRSGLRLERGERVLAHAAAGADGVLVATTGALHLPGGHRVPWERIDRARWDAEGLRFVEEGSGEHAFPVAEPGRLPEVVYERVTATIVAGRHVPLPGAGGAGFRLVARRPPGGSRIDWRVHLDEGVDPGDPGVRTAAERALALIREQTGV</sequence>
<dbReference type="AlphaFoldDB" id="A0A7W8QKG2"/>
<proteinExistence type="predicted"/>
<dbReference type="RefSeq" id="WP_184391715.1">
    <property type="nucleotide sequence ID" value="NZ_BAAAJD010000095.1"/>
</dbReference>
<protein>
    <submittedName>
        <fullName evidence="1">Uncharacterized protein</fullName>
    </submittedName>
</protein>
<gene>
    <name evidence="1" type="ORF">HDA36_002187</name>
</gene>
<dbReference type="Proteomes" id="UP000572635">
    <property type="component" value="Unassembled WGS sequence"/>
</dbReference>
<accession>A0A7W8QKG2</accession>
<evidence type="ECO:0000313" key="1">
    <source>
        <dbReference type="EMBL" id="MBB5432103.1"/>
    </source>
</evidence>
<reference evidence="1 2" key="1">
    <citation type="submission" date="2020-08" db="EMBL/GenBank/DDBJ databases">
        <title>Sequencing the genomes of 1000 actinobacteria strains.</title>
        <authorList>
            <person name="Klenk H.-P."/>
        </authorList>
    </citation>
    <scope>NUCLEOTIDE SEQUENCE [LARGE SCALE GENOMIC DNA]</scope>
    <source>
        <strain evidence="1 2">DSM 44551</strain>
    </source>
</reference>
<evidence type="ECO:0000313" key="2">
    <source>
        <dbReference type="Proteomes" id="UP000572635"/>
    </source>
</evidence>
<organism evidence="1 2">
    <name type="scientific">Nocardiopsis composta</name>
    <dbReference type="NCBI Taxonomy" id="157465"/>
    <lineage>
        <taxon>Bacteria</taxon>
        <taxon>Bacillati</taxon>
        <taxon>Actinomycetota</taxon>
        <taxon>Actinomycetes</taxon>
        <taxon>Streptosporangiales</taxon>
        <taxon>Nocardiopsidaceae</taxon>
        <taxon>Nocardiopsis</taxon>
    </lineage>
</organism>
<dbReference type="EMBL" id="JACHDB010000001">
    <property type="protein sequence ID" value="MBB5432103.1"/>
    <property type="molecule type" value="Genomic_DNA"/>
</dbReference>
<name>A0A7W8QKG2_9ACTN</name>
<comment type="caution">
    <text evidence="1">The sequence shown here is derived from an EMBL/GenBank/DDBJ whole genome shotgun (WGS) entry which is preliminary data.</text>
</comment>
<keyword evidence="2" id="KW-1185">Reference proteome</keyword>